<feature type="non-terminal residue" evidence="1">
    <location>
        <position position="87"/>
    </location>
</feature>
<comment type="caution">
    <text evidence="1">The sequence shown here is derived from an EMBL/GenBank/DDBJ whole genome shotgun (WGS) entry which is preliminary data.</text>
</comment>
<protein>
    <submittedName>
        <fullName evidence="1">Uncharacterized protein</fullName>
    </submittedName>
</protein>
<dbReference type="AlphaFoldDB" id="A0A0F8YZ08"/>
<evidence type="ECO:0000313" key="1">
    <source>
        <dbReference type="EMBL" id="KKK59289.1"/>
    </source>
</evidence>
<reference evidence="1" key="1">
    <citation type="journal article" date="2015" name="Nature">
        <title>Complex archaea that bridge the gap between prokaryotes and eukaryotes.</title>
        <authorList>
            <person name="Spang A."/>
            <person name="Saw J.H."/>
            <person name="Jorgensen S.L."/>
            <person name="Zaremba-Niedzwiedzka K."/>
            <person name="Martijn J."/>
            <person name="Lind A.E."/>
            <person name="van Eijk R."/>
            <person name="Schleper C."/>
            <person name="Guy L."/>
            <person name="Ettema T.J."/>
        </authorList>
    </citation>
    <scope>NUCLEOTIDE SEQUENCE</scope>
</reference>
<gene>
    <name evidence="1" type="ORF">LCGC14_3035890</name>
</gene>
<organism evidence="1">
    <name type="scientific">marine sediment metagenome</name>
    <dbReference type="NCBI Taxonomy" id="412755"/>
    <lineage>
        <taxon>unclassified sequences</taxon>
        <taxon>metagenomes</taxon>
        <taxon>ecological metagenomes</taxon>
    </lineage>
</organism>
<name>A0A0F8YZ08_9ZZZZ</name>
<dbReference type="EMBL" id="LAZR01063554">
    <property type="protein sequence ID" value="KKK59289.1"/>
    <property type="molecule type" value="Genomic_DNA"/>
</dbReference>
<accession>A0A0F8YZ08</accession>
<sequence>MLLHRPGINAPLKEYGIWIPTSPDRVARILEVLRAHETIGPKEEEWLIGDDGSEVTRIDILRTHSPEYVEKLFSNRVDEVLVKVFEL</sequence>
<proteinExistence type="predicted"/>